<protein>
    <submittedName>
        <fullName evidence="1">Uncharacterized protein</fullName>
    </submittedName>
</protein>
<evidence type="ECO:0000313" key="1">
    <source>
        <dbReference type="EMBL" id="GAF84916.1"/>
    </source>
</evidence>
<reference evidence="1" key="1">
    <citation type="journal article" date="2014" name="Front. Microbiol.">
        <title>High frequency of phylogenetically diverse reductive dehalogenase-homologous genes in deep subseafloor sedimentary metagenomes.</title>
        <authorList>
            <person name="Kawai M."/>
            <person name="Futagami T."/>
            <person name="Toyoda A."/>
            <person name="Takaki Y."/>
            <person name="Nishi S."/>
            <person name="Hori S."/>
            <person name="Arai W."/>
            <person name="Tsubouchi T."/>
            <person name="Morono Y."/>
            <person name="Uchiyama I."/>
            <person name="Ito T."/>
            <person name="Fujiyama A."/>
            <person name="Inagaki F."/>
            <person name="Takami H."/>
        </authorList>
    </citation>
    <scope>NUCLEOTIDE SEQUENCE</scope>
    <source>
        <strain evidence="1">Expedition CK06-06</strain>
    </source>
</reference>
<comment type="caution">
    <text evidence="1">The sequence shown here is derived from an EMBL/GenBank/DDBJ whole genome shotgun (WGS) entry which is preliminary data.</text>
</comment>
<sequence length="35" mass="3814">TTSHLTNEVSTSQRMHCLSAEPSAFQGMQMLSESS</sequence>
<feature type="non-terminal residue" evidence="1">
    <location>
        <position position="1"/>
    </location>
</feature>
<dbReference type="AlphaFoldDB" id="X0TC73"/>
<proteinExistence type="predicted"/>
<accession>X0TC73</accession>
<gene>
    <name evidence="1" type="ORF">S01H1_07053</name>
</gene>
<organism evidence="1">
    <name type="scientific">marine sediment metagenome</name>
    <dbReference type="NCBI Taxonomy" id="412755"/>
    <lineage>
        <taxon>unclassified sequences</taxon>
        <taxon>metagenomes</taxon>
        <taxon>ecological metagenomes</taxon>
    </lineage>
</organism>
<name>X0TC73_9ZZZZ</name>
<dbReference type="EMBL" id="BARS01003638">
    <property type="protein sequence ID" value="GAF84916.1"/>
    <property type="molecule type" value="Genomic_DNA"/>
</dbReference>